<dbReference type="EMBL" id="VFRP01000039">
    <property type="protein sequence ID" value="TPE46847.1"/>
    <property type="molecule type" value="Genomic_DNA"/>
</dbReference>
<evidence type="ECO:0000313" key="2">
    <source>
        <dbReference type="Proteomes" id="UP000319255"/>
    </source>
</evidence>
<keyword evidence="2" id="KW-1185">Reference proteome</keyword>
<dbReference type="PANTHER" id="PTHR39328:SF1">
    <property type="entry name" value="BLL2871 PROTEIN"/>
    <property type="match status" value="1"/>
</dbReference>
<dbReference type="RefSeq" id="WP_140456133.1">
    <property type="nucleotide sequence ID" value="NZ_VFRP01000039.1"/>
</dbReference>
<proteinExistence type="predicted"/>
<dbReference type="OrthoDB" id="9790012at2"/>
<comment type="caution">
    <text evidence="1">The sequence shown here is derived from an EMBL/GenBank/DDBJ whole genome shotgun (WGS) entry which is preliminary data.</text>
</comment>
<dbReference type="Proteomes" id="UP000319255">
    <property type="component" value="Unassembled WGS sequence"/>
</dbReference>
<dbReference type="Gene3D" id="3.60.20.10">
    <property type="entry name" value="Glutamine Phosphoribosylpyrophosphate, subunit 1, domain 1"/>
    <property type="match status" value="1"/>
</dbReference>
<organism evidence="1 2">
    <name type="scientific">Amaricoccus solimangrovi</name>
    <dbReference type="NCBI Taxonomy" id="2589815"/>
    <lineage>
        <taxon>Bacteria</taxon>
        <taxon>Pseudomonadati</taxon>
        <taxon>Pseudomonadota</taxon>
        <taxon>Alphaproteobacteria</taxon>
        <taxon>Rhodobacterales</taxon>
        <taxon>Paracoccaceae</taxon>
        <taxon>Amaricoccus</taxon>
    </lineage>
</organism>
<dbReference type="InterPro" id="IPR010430">
    <property type="entry name" value="DUF1028"/>
</dbReference>
<dbReference type="Pfam" id="PF06267">
    <property type="entry name" value="DUF1028"/>
    <property type="match status" value="1"/>
</dbReference>
<name>A0A501WI98_9RHOB</name>
<dbReference type="InterPro" id="IPR029055">
    <property type="entry name" value="Ntn_hydrolases_N"/>
</dbReference>
<dbReference type="PANTHER" id="PTHR39328">
    <property type="entry name" value="BLL2871 PROTEIN"/>
    <property type="match status" value="1"/>
</dbReference>
<gene>
    <name evidence="1" type="ORF">FJM51_21230</name>
</gene>
<dbReference type="SUPFAM" id="SSF56235">
    <property type="entry name" value="N-terminal nucleophile aminohydrolases (Ntn hydrolases)"/>
    <property type="match status" value="1"/>
</dbReference>
<evidence type="ECO:0000313" key="1">
    <source>
        <dbReference type="EMBL" id="TPE46847.1"/>
    </source>
</evidence>
<reference evidence="1 2" key="1">
    <citation type="submission" date="2019-06" db="EMBL/GenBank/DDBJ databases">
        <title>A novel bacterium of genus Amaricoccus, isolated from marine sediment.</title>
        <authorList>
            <person name="Huang H."/>
            <person name="Mo K."/>
            <person name="Hu Y."/>
        </authorList>
    </citation>
    <scope>NUCLEOTIDE SEQUENCE [LARGE SCALE GENOMIC DNA]</scope>
    <source>
        <strain evidence="1 2">HB172011</strain>
    </source>
</reference>
<sequence length="223" mass="22721">MTFSIVARCRETGMFGVAVASSSPAVAARCAHVRAGVGAVASQNVTDPALGTRALDLMALGASAPEAVAVIRRAPHAEYRQILAVDAAGESAVHSGPNALGIWAEARGADVACGGNLLARAEVPEAMVAGFAAATGPLGDRLLAAMRAGLAAGGEAGPIHSAGMMLAREVAWPVADLRVDWTEGDPLAELAALWSRYAPQLDDYVTRARDPRAAPSYGVPGDE</sequence>
<dbReference type="AlphaFoldDB" id="A0A501WI98"/>
<accession>A0A501WI98</accession>
<protein>
    <submittedName>
        <fullName evidence="1">DUF1028 domain-containing protein</fullName>
    </submittedName>
</protein>